<reference evidence="7 10" key="2">
    <citation type="journal article" date="2019" name="Nat. Commun.">
        <title>A new type of DNA phosphorothioation-based antiviral system in archaea.</title>
        <authorList>
            <person name="Xiong L."/>
            <person name="Liu S."/>
            <person name="Chen S."/>
            <person name="Xiao Y."/>
            <person name="Zhu B."/>
            <person name="Gao Y."/>
            <person name="Zhang Y."/>
            <person name="Chen B."/>
            <person name="Luo J."/>
            <person name="Deng Z."/>
            <person name="Chen X."/>
            <person name="Wang L."/>
            <person name="Chen S."/>
        </authorList>
    </citation>
    <scope>NUCLEOTIDE SEQUENCE [LARGE SCALE GENOMIC DNA]</scope>
    <source>
        <strain evidence="7 10">CGMCC 1.10331</strain>
    </source>
</reference>
<evidence type="ECO:0000313" key="10">
    <source>
        <dbReference type="Proteomes" id="UP000296733"/>
    </source>
</evidence>
<gene>
    <name evidence="7" type="ORF">DV707_02655</name>
    <name evidence="8" type="ORF">SAMN04488133_1024</name>
</gene>
<accession>A0A1H5VP96</accession>
<feature type="compositionally biased region" description="Basic and acidic residues" evidence="5">
    <location>
        <begin position="1"/>
        <end position="11"/>
    </location>
</feature>
<dbReference type="RefSeq" id="WP_103990740.1">
    <property type="nucleotide sequence ID" value="NZ_CP031311.1"/>
</dbReference>
<evidence type="ECO:0000256" key="1">
    <source>
        <dbReference type="ARBA" id="ARBA00007816"/>
    </source>
</evidence>
<feature type="region of interest" description="Disordered" evidence="5">
    <location>
        <begin position="1"/>
        <end position="31"/>
    </location>
</feature>
<dbReference type="EMBL" id="FNVN01000001">
    <property type="protein sequence ID" value="SEF89003.1"/>
    <property type="molecule type" value="Genomic_DNA"/>
</dbReference>
<feature type="region of interest" description="Disordered" evidence="5">
    <location>
        <begin position="362"/>
        <end position="387"/>
    </location>
</feature>
<dbReference type="Pfam" id="PF01935">
    <property type="entry name" value="DUF87"/>
    <property type="match status" value="1"/>
</dbReference>
<dbReference type="Proteomes" id="UP000236740">
    <property type="component" value="Unassembled WGS sequence"/>
</dbReference>
<evidence type="ECO:0000313" key="7">
    <source>
        <dbReference type="EMBL" id="QCC46661.1"/>
    </source>
</evidence>
<dbReference type="InterPro" id="IPR002789">
    <property type="entry name" value="HerA_central"/>
</dbReference>
<evidence type="ECO:0000256" key="4">
    <source>
        <dbReference type="ARBA" id="ARBA00048988"/>
    </source>
</evidence>
<keyword evidence="9" id="KW-1185">Reference proteome</keyword>
<dbReference type="InterPro" id="IPR027417">
    <property type="entry name" value="P-loop_NTPase"/>
</dbReference>
<reference evidence="8 9" key="1">
    <citation type="submission" date="2016-10" db="EMBL/GenBank/DDBJ databases">
        <authorList>
            <person name="de Groot N.N."/>
        </authorList>
    </citation>
    <scope>NUCLEOTIDE SEQUENCE [LARGE SCALE GENOMIC DNA]</scope>
    <source>
        <strain evidence="8 9">CGMCC 1.10331</strain>
    </source>
</reference>
<evidence type="ECO:0000259" key="6">
    <source>
        <dbReference type="Pfam" id="PF01935"/>
    </source>
</evidence>
<dbReference type="PANTHER" id="PTHR42957:SF1">
    <property type="entry name" value="HELICASE MJ1565-RELATED"/>
    <property type="match status" value="1"/>
</dbReference>
<dbReference type="Gene3D" id="3.40.50.300">
    <property type="entry name" value="P-loop containing nucleotide triphosphate hydrolases"/>
    <property type="match status" value="2"/>
</dbReference>
<comment type="catalytic activity">
    <reaction evidence="3">
        <text>ATP + H2O = ADP + phosphate + H(+)</text>
        <dbReference type="Rhea" id="RHEA:13065"/>
        <dbReference type="ChEBI" id="CHEBI:15377"/>
        <dbReference type="ChEBI" id="CHEBI:15378"/>
        <dbReference type="ChEBI" id="CHEBI:30616"/>
        <dbReference type="ChEBI" id="CHEBI:43474"/>
        <dbReference type="ChEBI" id="CHEBI:456216"/>
        <dbReference type="EC" id="5.6.2.3"/>
    </reaction>
</comment>
<dbReference type="KEGG" id="hlm:DV707_02655"/>
<comment type="similarity">
    <text evidence="1">Belongs to the HerA family.</text>
</comment>
<evidence type="ECO:0000256" key="5">
    <source>
        <dbReference type="SAM" id="MobiDB-lite"/>
    </source>
</evidence>
<dbReference type="InterPro" id="IPR008571">
    <property type="entry name" value="HerA-like"/>
</dbReference>
<dbReference type="GO" id="GO:0043139">
    <property type="term" value="F:5'-3' DNA helicase activity"/>
    <property type="evidence" value="ECO:0007669"/>
    <property type="project" value="UniProtKB-EC"/>
</dbReference>
<feature type="compositionally biased region" description="Low complexity" evidence="5">
    <location>
        <begin position="372"/>
        <end position="387"/>
    </location>
</feature>
<dbReference type="GeneID" id="39856953"/>
<feature type="compositionally biased region" description="Polar residues" evidence="5">
    <location>
        <begin position="15"/>
        <end position="27"/>
    </location>
</feature>
<comment type="catalytic activity">
    <reaction evidence="4">
        <text>ATP + H2O = ADP + phosphate + H(+)</text>
        <dbReference type="Rhea" id="RHEA:13065"/>
        <dbReference type="ChEBI" id="CHEBI:15377"/>
        <dbReference type="ChEBI" id="CHEBI:15378"/>
        <dbReference type="ChEBI" id="CHEBI:30616"/>
        <dbReference type="ChEBI" id="CHEBI:43474"/>
        <dbReference type="ChEBI" id="CHEBI:456216"/>
        <dbReference type="EC" id="5.6.2.4"/>
    </reaction>
</comment>
<dbReference type="GO" id="GO:0043138">
    <property type="term" value="F:3'-5' DNA helicase activity"/>
    <property type="evidence" value="ECO:0007669"/>
    <property type="project" value="UniProtKB-EC"/>
</dbReference>
<keyword evidence="7" id="KW-0547">Nucleotide-binding</keyword>
<dbReference type="SUPFAM" id="SSF52540">
    <property type="entry name" value="P-loop containing nucleoside triphosphate hydrolases"/>
    <property type="match status" value="1"/>
</dbReference>
<proteinExistence type="inferred from homology"/>
<evidence type="ECO:0000256" key="2">
    <source>
        <dbReference type="ARBA" id="ARBA00034617"/>
    </source>
</evidence>
<dbReference type="Proteomes" id="UP000296733">
    <property type="component" value="Chromosome"/>
</dbReference>
<dbReference type="OrthoDB" id="107033at2157"/>
<dbReference type="GO" id="GO:0005524">
    <property type="term" value="F:ATP binding"/>
    <property type="evidence" value="ECO:0007669"/>
    <property type="project" value="UniProtKB-KW"/>
</dbReference>
<keyword evidence="7" id="KW-0067">ATP-binding</keyword>
<protein>
    <submittedName>
        <fullName evidence="7">ATP-binding protein</fullName>
    </submittedName>
</protein>
<feature type="domain" description="Helicase HerA central" evidence="6">
    <location>
        <begin position="52"/>
        <end position="102"/>
    </location>
</feature>
<dbReference type="PANTHER" id="PTHR42957">
    <property type="entry name" value="HELICASE MJ1565-RELATED"/>
    <property type="match status" value="1"/>
</dbReference>
<dbReference type="AlphaFoldDB" id="A0A1H5VP96"/>
<comment type="catalytic activity">
    <reaction evidence="2">
        <text>Couples ATP hydrolysis with the unwinding of duplex DNA by translocating in the 3'-5' direction.</text>
        <dbReference type="EC" id="5.6.2.4"/>
    </reaction>
</comment>
<dbReference type="EMBL" id="CP031311">
    <property type="protein sequence ID" value="QCC46661.1"/>
    <property type="molecule type" value="Genomic_DNA"/>
</dbReference>
<evidence type="ECO:0000256" key="3">
    <source>
        <dbReference type="ARBA" id="ARBA00048954"/>
    </source>
</evidence>
<evidence type="ECO:0000313" key="9">
    <source>
        <dbReference type="Proteomes" id="UP000236740"/>
    </source>
</evidence>
<organism evidence="8 9">
    <name type="scientific">Halobellus limi</name>
    <dbReference type="NCBI Taxonomy" id="699433"/>
    <lineage>
        <taxon>Archaea</taxon>
        <taxon>Methanobacteriati</taxon>
        <taxon>Methanobacteriota</taxon>
        <taxon>Stenosarchaea group</taxon>
        <taxon>Halobacteria</taxon>
        <taxon>Halobacteriales</taxon>
        <taxon>Haloferacaceae</taxon>
        <taxon>Halobellus</taxon>
    </lineage>
</organism>
<name>A0A1H5VP96_9EURY</name>
<evidence type="ECO:0000313" key="8">
    <source>
        <dbReference type="EMBL" id="SEF89003.1"/>
    </source>
</evidence>
<sequence>MHTEVLGRSADETNADGTTAGETSTAPVTAVPDARGAFAGTFGHHRARDGSRGAPVGIDLDRPHAALVVGKRGYGKSYTLGVLIEEAARTPGVAPVVIDPMGVFRGLLGDATGDPVPARVIDDPTIRADAVPPARWPALVGADPDGSAGALVWHAAGAAATLDGMRDIVADSDAGDEVRRAAANRLRRAASWRIFDPAGLDASALADGAATVLDCSRLDDAPSNAVAAGVAAALYDARVGRASAEEGGSPAVDRLPWLFVDEAHVFFEGVASVPLRTILTRGRAPGVSLVAATQRPSALPEVAVSQSDLRIVHRLTAGSDVRALAAADPSYVDADLVDSMPTAPGEALVVDDTAEATRTVAVRRRDTPHGGSSPRASAAARAIETDE</sequence>